<evidence type="ECO:0000259" key="6">
    <source>
        <dbReference type="Pfam" id="PF06803"/>
    </source>
</evidence>
<evidence type="ECO:0000256" key="2">
    <source>
        <dbReference type="ARBA" id="ARBA00022692"/>
    </source>
</evidence>
<sequence>MWWSFLKAVRSGEHRVAPMTWVAAVGALLYGLWPVDLIPELVLGPLGLVDDAGVWGILLVLVTREKQRYEARVRDEAINVAGTVR</sequence>
<feature type="transmembrane region" description="Helical" evidence="5">
    <location>
        <begin position="41"/>
        <end position="62"/>
    </location>
</feature>
<dbReference type="EMBL" id="BAABRR010000010">
    <property type="protein sequence ID" value="GAA5519468.1"/>
    <property type="molecule type" value="Genomic_DNA"/>
</dbReference>
<organism evidence="7 8">
    <name type="scientific">Demequina sediminis</name>
    <dbReference type="NCBI Taxonomy" id="1930058"/>
    <lineage>
        <taxon>Bacteria</taxon>
        <taxon>Bacillati</taxon>
        <taxon>Actinomycetota</taxon>
        <taxon>Actinomycetes</taxon>
        <taxon>Micrococcales</taxon>
        <taxon>Demequinaceae</taxon>
        <taxon>Demequina</taxon>
    </lineage>
</organism>
<comment type="subcellular location">
    <subcellularLocation>
        <location evidence="1">Endomembrane system</location>
        <topology evidence="1">Multi-pass membrane protein</topology>
    </subcellularLocation>
</comment>
<feature type="transmembrane region" description="Helical" evidence="5">
    <location>
        <begin position="16"/>
        <end position="35"/>
    </location>
</feature>
<keyword evidence="2 5" id="KW-0812">Transmembrane</keyword>
<keyword evidence="3 5" id="KW-1133">Transmembrane helix</keyword>
<dbReference type="Pfam" id="PF06803">
    <property type="entry name" value="DUF1232"/>
    <property type="match status" value="1"/>
</dbReference>
<reference evidence="7 8" key="1">
    <citation type="submission" date="2024-02" db="EMBL/GenBank/DDBJ databases">
        <title>Lysinimicrobium sediminis NBRC 112286.</title>
        <authorList>
            <person name="Ichikawa N."/>
            <person name="Katano-Makiyama Y."/>
            <person name="Hidaka K."/>
        </authorList>
    </citation>
    <scope>NUCLEOTIDE SEQUENCE [LARGE SCALE GENOMIC DNA]</scope>
    <source>
        <strain evidence="7 8">NBRC 112286</strain>
    </source>
</reference>
<evidence type="ECO:0000256" key="4">
    <source>
        <dbReference type="ARBA" id="ARBA00023136"/>
    </source>
</evidence>
<evidence type="ECO:0000256" key="3">
    <source>
        <dbReference type="ARBA" id="ARBA00022989"/>
    </source>
</evidence>
<proteinExistence type="predicted"/>
<protein>
    <recommendedName>
        <fullName evidence="6">DUF1232 domain-containing protein</fullName>
    </recommendedName>
</protein>
<evidence type="ECO:0000256" key="5">
    <source>
        <dbReference type="SAM" id="Phobius"/>
    </source>
</evidence>
<dbReference type="Proteomes" id="UP001426770">
    <property type="component" value="Unassembled WGS sequence"/>
</dbReference>
<name>A0ABP9WJS6_9MICO</name>
<evidence type="ECO:0000256" key="1">
    <source>
        <dbReference type="ARBA" id="ARBA00004127"/>
    </source>
</evidence>
<dbReference type="RefSeq" id="WP_286214238.1">
    <property type="nucleotide sequence ID" value="NZ_AP027736.1"/>
</dbReference>
<accession>A0ABP9WJS6</accession>
<feature type="domain" description="DUF1232" evidence="6">
    <location>
        <begin position="20"/>
        <end position="54"/>
    </location>
</feature>
<comment type="caution">
    <text evidence="7">The sequence shown here is derived from an EMBL/GenBank/DDBJ whole genome shotgun (WGS) entry which is preliminary data.</text>
</comment>
<evidence type="ECO:0000313" key="7">
    <source>
        <dbReference type="EMBL" id="GAA5519468.1"/>
    </source>
</evidence>
<evidence type="ECO:0000313" key="8">
    <source>
        <dbReference type="Proteomes" id="UP001426770"/>
    </source>
</evidence>
<keyword evidence="8" id="KW-1185">Reference proteome</keyword>
<keyword evidence="4 5" id="KW-0472">Membrane</keyword>
<gene>
    <name evidence="7" type="ORF">Lsed01_01917</name>
</gene>
<dbReference type="InterPro" id="IPR010652">
    <property type="entry name" value="DUF1232"/>
</dbReference>